<dbReference type="InterPro" id="IPR036852">
    <property type="entry name" value="Peptidase_S8/S53_dom_sf"/>
</dbReference>
<comment type="similarity">
    <text evidence="1 7">Belongs to the peptidase S8 family.</text>
</comment>
<dbReference type="InterPro" id="IPR000209">
    <property type="entry name" value="Peptidase_S8/S53_dom"/>
</dbReference>
<dbReference type="PROSITE" id="PS51892">
    <property type="entry name" value="SUBTILASE"/>
    <property type="match status" value="1"/>
</dbReference>
<evidence type="ECO:0000259" key="8">
    <source>
        <dbReference type="Pfam" id="PF00082"/>
    </source>
</evidence>
<dbReference type="InterPro" id="IPR023828">
    <property type="entry name" value="Peptidase_S8_Ser-AS"/>
</dbReference>
<organism evidence="10 11">
    <name type="scientific">Rhododendron griersonianum</name>
    <dbReference type="NCBI Taxonomy" id="479676"/>
    <lineage>
        <taxon>Eukaryota</taxon>
        <taxon>Viridiplantae</taxon>
        <taxon>Streptophyta</taxon>
        <taxon>Embryophyta</taxon>
        <taxon>Tracheophyta</taxon>
        <taxon>Spermatophyta</taxon>
        <taxon>Magnoliopsida</taxon>
        <taxon>eudicotyledons</taxon>
        <taxon>Gunneridae</taxon>
        <taxon>Pentapetalae</taxon>
        <taxon>asterids</taxon>
        <taxon>Ericales</taxon>
        <taxon>Ericaceae</taxon>
        <taxon>Ericoideae</taxon>
        <taxon>Rhodoreae</taxon>
        <taxon>Rhododendron</taxon>
    </lineage>
</organism>
<protein>
    <recommendedName>
        <fullName evidence="12">Cucumisin</fullName>
    </recommendedName>
</protein>
<dbReference type="CDD" id="cd02120">
    <property type="entry name" value="PA_subtilisin_like"/>
    <property type="match status" value="1"/>
</dbReference>
<dbReference type="InterPro" id="IPR015500">
    <property type="entry name" value="Peptidase_S8_subtilisin-rel"/>
</dbReference>
<feature type="active site" description="Charge relay system" evidence="6 7">
    <location>
        <position position="57"/>
    </location>
</feature>
<dbReference type="Pfam" id="PF17766">
    <property type="entry name" value="fn3_6"/>
    <property type="match status" value="1"/>
</dbReference>
<evidence type="ECO:0000256" key="4">
    <source>
        <dbReference type="ARBA" id="ARBA00022801"/>
    </source>
</evidence>
<dbReference type="Proteomes" id="UP000823749">
    <property type="component" value="Chromosome 3"/>
</dbReference>
<keyword evidence="3" id="KW-0732">Signal</keyword>
<evidence type="ECO:0000313" key="11">
    <source>
        <dbReference type="Proteomes" id="UP000823749"/>
    </source>
</evidence>
<keyword evidence="4 7" id="KW-0378">Hydrolase</keyword>
<evidence type="ECO:0000313" key="10">
    <source>
        <dbReference type="EMBL" id="KAG5557859.1"/>
    </source>
</evidence>
<evidence type="ECO:0000256" key="7">
    <source>
        <dbReference type="PROSITE-ProRule" id="PRU01240"/>
    </source>
</evidence>
<evidence type="ECO:0000256" key="1">
    <source>
        <dbReference type="ARBA" id="ARBA00011073"/>
    </source>
</evidence>
<dbReference type="AlphaFoldDB" id="A0AAV6L0P7"/>
<evidence type="ECO:0000256" key="5">
    <source>
        <dbReference type="ARBA" id="ARBA00022825"/>
    </source>
</evidence>
<proteinExistence type="inferred from homology"/>
<dbReference type="GO" id="GO:0006508">
    <property type="term" value="P:proteolysis"/>
    <property type="evidence" value="ECO:0007669"/>
    <property type="project" value="UniProtKB-KW"/>
</dbReference>
<keyword evidence="5 7" id="KW-0720">Serine protease</keyword>
<feature type="active site" description="Charge relay system" evidence="6 7">
    <location>
        <position position="121"/>
    </location>
</feature>
<gene>
    <name evidence="10" type="ORF">RHGRI_007937</name>
</gene>
<dbReference type="Gene3D" id="3.50.30.30">
    <property type="match status" value="1"/>
</dbReference>
<dbReference type="FunFam" id="3.40.50.200:FF:000006">
    <property type="entry name" value="Subtilisin-like protease SBT1.5"/>
    <property type="match status" value="1"/>
</dbReference>
<dbReference type="Gene3D" id="2.60.40.2310">
    <property type="match status" value="1"/>
</dbReference>
<dbReference type="InterPro" id="IPR034197">
    <property type="entry name" value="Peptidases_S8_3"/>
</dbReference>
<dbReference type="Pfam" id="PF00082">
    <property type="entry name" value="Peptidase_S8"/>
    <property type="match status" value="1"/>
</dbReference>
<dbReference type="PRINTS" id="PR00723">
    <property type="entry name" value="SUBTILISIN"/>
</dbReference>
<feature type="active site" description="Charge relay system" evidence="6 7">
    <location>
        <position position="429"/>
    </location>
</feature>
<keyword evidence="11" id="KW-1185">Reference proteome</keyword>
<accession>A0AAV6L0P7</accession>
<dbReference type="PANTHER" id="PTHR10795">
    <property type="entry name" value="PROPROTEIN CONVERTASE SUBTILISIN/KEXIN"/>
    <property type="match status" value="1"/>
</dbReference>
<dbReference type="CDD" id="cd04852">
    <property type="entry name" value="Peptidases_S8_3"/>
    <property type="match status" value="1"/>
</dbReference>
<evidence type="ECO:0000256" key="6">
    <source>
        <dbReference type="PIRSR" id="PIRSR615500-1"/>
    </source>
</evidence>
<sequence>MTEEEMKKMSSMEGVVSVFPNEQMKLHTTRSWDFLGLTQQASRAPTIESDIIVGMLDTGVWPESESFSDEGFGPPPSNWKGICQSPQNFTCNKKIIGARYYRSQGFFYPGEIPSPRDTEGHGTHTTSTVAGREVCKASLVGLAAGTARGGVPSARIAVYKICWSNGCSSADILAAFDDAIADGVDIISLSVGGGPQNYFSDSIAIGAFHAMTKGILTSNSAGNSGPTAGTVTNVSPWSLTVAASTIDRRFVTNVELGNSEVYEGVSINTFTLSKSLYPLVYGANVPSKTNPSLGSQSRYCVLGSLDATLVKGKIVLCDQFGVTEQYEAGAIVLLCKGEITKMLSGPFPYLHPIEPMATIDKSITTKDESAPYVVWFSSRGPNPITLDILKPDLTAPGVDILAAWTGATSITGVAGDNRFAPFNIISGTSMSCPHASGAAAYVKSLHPTWSPAAIKSALMTTATPTNTTQNTDTTQTTLAEFAYGSGQIDPVQAANPGLVYDAEESDYIKFLCGQGYTTQLLQLVTGSSNTTCSVSNNGTVWDLNYPSFSLSGPANASVTRVFHRTVTNVGSPVSTYTSTVFPPPFMSVDVEPPVMKFTALGQKQTFVLTVSGVAIADVMSGFLTWDDGVHQVRSPIVAHSLSCGQFIQCR</sequence>
<feature type="domain" description="Peptidase S8/S53" evidence="8">
    <location>
        <begin position="49"/>
        <end position="486"/>
    </location>
</feature>
<dbReference type="PROSITE" id="PS00138">
    <property type="entry name" value="SUBTILASE_SER"/>
    <property type="match status" value="1"/>
</dbReference>
<evidence type="ECO:0000259" key="9">
    <source>
        <dbReference type="Pfam" id="PF17766"/>
    </source>
</evidence>
<dbReference type="SUPFAM" id="SSF52743">
    <property type="entry name" value="Subtilisin-like"/>
    <property type="match status" value="1"/>
</dbReference>
<dbReference type="GO" id="GO:0004252">
    <property type="term" value="F:serine-type endopeptidase activity"/>
    <property type="evidence" value="ECO:0007669"/>
    <property type="project" value="UniProtKB-UniRule"/>
</dbReference>
<dbReference type="EMBL" id="JACTNZ010000003">
    <property type="protein sequence ID" value="KAG5557859.1"/>
    <property type="molecule type" value="Genomic_DNA"/>
</dbReference>
<evidence type="ECO:0000256" key="2">
    <source>
        <dbReference type="ARBA" id="ARBA00022670"/>
    </source>
</evidence>
<keyword evidence="2 7" id="KW-0645">Protease</keyword>
<evidence type="ECO:0008006" key="12">
    <source>
        <dbReference type="Google" id="ProtNLM"/>
    </source>
</evidence>
<feature type="domain" description="Subtilisin-like protease fibronectin type-III" evidence="9">
    <location>
        <begin position="542"/>
        <end position="637"/>
    </location>
</feature>
<evidence type="ECO:0000256" key="3">
    <source>
        <dbReference type="ARBA" id="ARBA00022729"/>
    </source>
</evidence>
<comment type="caution">
    <text evidence="10">The sequence shown here is derived from an EMBL/GenBank/DDBJ whole genome shotgun (WGS) entry which is preliminary data.</text>
</comment>
<dbReference type="Gene3D" id="3.40.50.200">
    <property type="entry name" value="Peptidase S8/S53 domain"/>
    <property type="match status" value="1"/>
</dbReference>
<dbReference type="InterPro" id="IPR045051">
    <property type="entry name" value="SBT"/>
</dbReference>
<name>A0AAV6L0P7_9ERIC</name>
<reference evidence="10" key="1">
    <citation type="submission" date="2020-08" db="EMBL/GenBank/DDBJ databases">
        <title>Plant Genome Project.</title>
        <authorList>
            <person name="Zhang R.-G."/>
        </authorList>
    </citation>
    <scope>NUCLEOTIDE SEQUENCE</scope>
    <source>
        <strain evidence="10">WSP0</strain>
        <tissue evidence="10">Leaf</tissue>
    </source>
</reference>
<dbReference type="InterPro" id="IPR041469">
    <property type="entry name" value="Subtilisin-like_FN3"/>
</dbReference>